<dbReference type="Pfam" id="PF13302">
    <property type="entry name" value="Acetyltransf_3"/>
    <property type="match status" value="1"/>
</dbReference>
<gene>
    <name evidence="1" type="ORF">I3V53_10850</name>
</gene>
<dbReference type="RefSeq" id="WP_002489216.1">
    <property type="nucleotide sequence ID" value="NZ_CABHDW010000004.1"/>
</dbReference>
<dbReference type="PROSITE" id="PS51186">
    <property type="entry name" value="GNAT"/>
    <property type="match status" value="1"/>
</dbReference>
<dbReference type="PANTHER" id="PTHR43792:SF13">
    <property type="entry name" value="ACETYLTRANSFERASE"/>
    <property type="match status" value="1"/>
</dbReference>
<evidence type="ECO:0000313" key="1">
    <source>
        <dbReference type="EMBL" id="MBF9304556.1"/>
    </source>
</evidence>
<dbReference type="GO" id="GO:0016747">
    <property type="term" value="F:acyltransferase activity, transferring groups other than amino-acyl groups"/>
    <property type="evidence" value="ECO:0007669"/>
    <property type="project" value="InterPro"/>
</dbReference>
<dbReference type="Proteomes" id="UP000622362">
    <property type="component" value="Unassembled WGS sequence"/>
</dbReference>
<dbReference type="InterPro" id="IPR051531">
    <property type="entry name" value="N-acetyltransferase"/>
</dbReference>
<keyword evidence="1" id="KW-0808">Transferase</keyword>
<comment type="caution">
    <text evidence="1">The sequence shown here is derived from an EMBL/GenBank/DDBJ whole genome shotgun (WGS) entry which is preliminary data.</text>
</comment>
<name>A0A7I0A820_STAEP</name>
<dbReference type="PANTHER" id="PTHR43792">
    <property type="entry name" value="GNAT FAMILY, PUTATIVE (AFU_ORTHOLOGUE AFUA_3G00765)-RELATED-RELATED"/>
    <property type="match status" value="1"/>
</dbReference>
<dbReference type="SUPFAM" id="SSF55729">
    <property type="entry name" value="Acyl-CoA N-acyltransferases (Nat)"/>
    <property type="match status" value="1"/>
</dbReference>
<organism evidence="1 2">
    <name type="scientific">Staphylococcus epidermidis</name>
    <dbReference type="NCBI Taxonomy" id="1282"/>
    <lineage>
        <taxon>Bacteria</taxon>
        <taxon>Bacillati</taxon>
        <taxon>Bacillota</taxon>
        <taxon>Bacilli</taxon>
        <taxon>Bacillales</taxon>
        <taxon>Staphylococcaceae</taxon>
        <taxon>Staphylococcus</taxon>
    </lineage>
</organism>
<evidence type="ECO:0000313" key="2">
    <source>
        <dbReference type="Proteomes" id="UP000622362"/>
    </source>
</evidence>
<dbReference type="InterPro" id="IPR000182">
    <property type="entry name" value="GNAT_dom"/>
</dbReference>
<proteinExistence type="predicted"/>
<protein>
    <submittedName>
        <fullName evidence="1">GNAT family N-acetyltransferase</fullName>
    </submittedName>
</protein>
<accession>A0A7I0A820</accession>
<dbReference type="EMBL" id="JADPYN010000027">
    <property type="protein sequence ID" value="MBF9304556.1"/>
    <property type="molecule type" value="Genomic_DNA"/>
</dbReference>
<dbReference type="InterPro" id="IPR016181">
    <property type="entry name" value="Acyl_CoA_acyltransferase"/>
</dbReference>
<reference evidence="1" key="1">
    <citation type="submission" date="2020-11" db="EMBL/GenBank/DDBJ databases">
        <title>Molecular epidemiology and genomic profiles of multidrug-resistant bacteria collected from clinical sources in South Africa.</title>
        <authorList>
            <person name="Asante J."/>
            <person name="Amoako D.G."/>
        </authorList>
    </citation>
    <scope>NUCLEOTIDE SEQUENCE</scope>
    <source>
        <strain evidence="1">C68</strain>
    </source>
</reference>
<dbReference type="Gene3D" id="3.40.630.30">
    <property type="match status" value="1"/>
</dbReference>
<sequence>MLETHRLKLVKPNLSYTDELYQLHTNKVATKYTPKGIHQNKVATQDFIKGWMRHWDEYQFGYFILIMRDNHEVVGIAGFEYRTIHQQQFLNAYYRIFPSYTGVGLAFESMEEIARHLKKHDTITPKLIRTNQYNTNSIKLAQKLGYNYDANWDDVINKGDRCFLTYKRWIITKSMMNS</sequence>
<dbReference type="AlphaFoldDB" id="A0A7I0A820"/>